<comment type="caution">
    <text evidence="3">The sequence shown here is derived from an EMBL/GenBank/DDBJ whole genome shotgun (WGS) entry which is preliminary data.</text>
</comment>
<keyword evidence="2" id="KW-1133">Transmembrane helix</keyword>
<proteinExistence type="predicted"/>
<evidence type="ECO:0000256" key="1">
    <source>
        <dbReference type="SAM" id="MobiDB-lite"/>
    </source>
</evidence>
<evidence type="ECO:0000313" key="3">
    <source>
        <dbReference type="EMBL" id="OHB12365.1"/>
    </source>
</evidence>
<evidence type="ECO:0008006" key="5">
    <source>
        <dbReference type="Google" id="ProtNLM"/>
    </source>
</evidence>
<protein>
    <recommendedName>
        <fullName evidence="5">Baseplate protein J-like domain-containing protein</fullName>
    </recommendedName>
</protein>
<feature type="region of interest" description="Disordered" evidence="1">
    <location>
        <begin position="1"/>
        <end position="55"/>
    </location>
</feature>
<dbReference type="AlphaFoldDB" id="A0A1G2USI6"/>
<gene>
    <name evidence="3" type="ORF">A3G46_00265</name>
</gene>
<dbReference type="EMBL" id="MHWS01000010">
    <property type="protein sequence ID" value="OHB12365.1"/>
    <property type="molecule type" value="Genomic_DNA"/>
</dbReference>
<feature type="transmembrane region" description="Helical" evidence="2">
    <location>
        <begin position="91"/>
        <end position="119"/>
    </location>
</feature>
<reference evidence="3 4" key="1">
    <citation type="journal article" date="2016" name="Nat. Commun.">
        <title>Thousands of microbial genomes shed light on interconnected biogeochemical processes in an aquifer system.</title>
        <authorList>
            <person name="Anantharaman K."/>
            <person name="Brown C.T."/>
            <person name="Hug L.A."/>
            <person name="Sharon I."/>
            <person name="Castelle C.J."/>
            <person name="Probst A.J."/>
            <person name="Thomas B.C."/>
            <person name="Singh A."/>
            <person name="Wilkins M.J."/>
            <person name="Karaoz U."/>
            <person name="Brodie E.L."/>
            <person name="Williams K.H."/>
            <person name="Hubbard S.S."/>
            <person name="Banfield J.F."/>
        </authorList>
    </citation>
    <scope>NUCLEOTIDE SEQUENCE [LARGE SCALE GENOMIC DNA]</scope>
</reference>
<keyword evidence="2" id="KW-0812">Transmembrane</keyword>
<evidence type="ECO:0000256" key="2">
    <source>
        <dbReference type="SAM" id="Phobius"/>
    </source>
</evidence>
<evidence type="ECO:0000313" key="4">
    <source>
        <dbReference type="Proteomes" id="UP000177276"/>
    </source>
</evidence>
<keyword evidence="2" id="KW-0472">Membrane</keyword>
<name>A0A1G2USI6_9BACT</name>
<organism evidence="3 4">
    <name type="scientific">Candidatus Zambryskibacteria bacterium RIFCSPLOWO2_12_FULL_39_16</name>
    <dbReference type="NCBI Taxonomy" id="1802775"/>
    <lineage>
        <taxon>Bacteria</taxon>
        <taxon>Candidatus Zambryskiibacteriota</taxon>
    </lineage>
</organism>
<accession>A0A1G2USI6</accession>
<sequence length="464" mass="50791">MPRIQFSDVTPPERRSIRDVPIPNSGKRKVPIAIKPKTPPTPKTEPVSFDSKMSEVTENKKSDAYQYYYPKDKKEPIRNTSGLSKTKKKPLIFGAIVIILIGGFIVVMMTVFASATIVITPKSQNTDVDMKIIGTNDKQENTVRYEVVKLSQSNTISVPTTGEEAATLKASGKIVIYNNFSTEPQRLITRTRFESPEGLIYRISESVVVPGKTVLNGVGAPGSIEVQVTADEAGEKYNIKKSDFTIPGFKSDVNRYKNFYARSLTDMAGGFVGKIKTVLPANKQTALQNIDTETEANLQKDLNSKVPEGLTLLGGSIVYKSQELPQKEDGSSVIIGKEVTAYAIMLNIQDLSGTITNHYVSSSTDWNNIKSIIKDFSLLKITSKPDDLDTGGKINLQINGKAKILASIDVNIINQKLLGAPKKGAANLMSEFAGISSLTATIRPIWKQSFPDSSSKIHVRTIDN</sequence>
<dbReference type="Proteomes" id="UP000177276">
    <property type="component" value="Unassembled WGS sequence"/>
</dbReference>